<protein>
    <submittedName>
        <fullName evidence="2">Uncharacterized protein</fullName>
    </submittedName>
</protein>
<evidence type="ECO:0000313" key="3">
    <source>
        <dbReference type="Proteomes" id="UP000030437"/>
    </source>
</evidence>
<feature type="signal peptide" evidence="1">
    <location>
        <begin position="1"/>
        <end position="17"/>
    </location>
</feature>
<keyword evidence="3" id="KW-1185">Reference proteome</keyword>
<feature type="chain" id="PRO_5039652297" evidence="1">
    <location>
        <begin position="18"/>
        <end position="367"/>
    </location>
</feature>
<reference evidence="2 3" key="1">
    <citation type="submission" date="2014-02" db="EMBL/GenBank/DDBJ databases">
        <title>Draft genome sequence of Lysinibacillus odysseyi NBRC 100172.</title>
        <authorList>
            <person name="Zhang F."/>
            <person name="Wang G."/>
            <person name="Zhang L."/>
        </authorList>
    </citation>
    <scope>NUCLEOTIDE SEQUENCE [LARGE SCALE GENOMIC DNA]</scope>
    <source>
        <strain evidence="2 3">NBRC 100172</strain>
    </source>
</reference>
<dbReference type="RefSeq" id="WP_036154620.1">
    <property type="nucleotide sequence ID" value="NZ_AVCX01000006.1"/>
</dbReference>
<dbReference type="Proteomes" id="UP000030437">
    <property type="component" value="Unassembled WGS sequence"/>
</dbReference>
<evidence type="ECO:0000313" key="2">
    <source>
        <dbReference type="EMBL" id="KGR85047.1"/>
    </source>
</evidence>
<dbReference type="PROSITE" id="PS51257">
    <property type="entry name" value="PROKAR_LIPOPROTEIN"/>
    <property type="match status" value="1"/>
</dbReference>
<dbReference type="STRING" id="1220589.CD32_11410"/>
<gene>
    <name evidence="2" type="ORF">CD32_11410</name>
</gene>
<keyword evidence="1" id="KW-0732">Signal</keyword>
<name>A0A0A3JDD6_9BACI</name>
<dbReference type="EMBL" id="JPVP01000055">
    <property type="protein sequence ID" value="KGR85047.1"/>
    <property type="molecule type" value="Genomic_DNA"/>
</dbReference>
<dbReference type="AlphaFoldDB" id="A0A0A3JDD6"/>
<comment type="caution">
    <text evidence="2">The sequence shown here is derived from an EMBL/GenBank/DDBJ whole genome shotgun (WGS) entry which is preliminary data.</text>
</comment>
<proteinExistence type="predicted"/>
<sequence length="367" mass="42444">MKKWLLFFCLLALSACGAEETKKKTSAGEGTISIDKAEEIAMDVIKEVWMAYEDIGAEAPIEEKRERLVTFMTDEMFNKAFQKTQEPEFPQLPVHTFGVHVTENKPDSFEIEHIIPASTEEGPAVKQTVRFIKQHDRFIMSDYQKEDKALSLSKEEAETFLAEHGYEAVFLKEGPFDAVSTRIEDAYIFHDQEDPRIQFVISKKTGYFLMGVVRGAMDEESETDAAATEEVRVKYGHLFAYRLTEIDEGKLSDHQRKIYNTYIIKPIEQVIDIDFDASLTDDERNQKTKELLDHSMMGMLAEIEDTLDAKEIAVLRENHAKWEIEREKYADEIAGVSKSDQTNHFYAAYKEVTEDYLAYLFYEYIYQ</sequence>
<accession>A0A0A3JDD6</accession>
<evidence type="ECO:0000256" key="1">
    <source>
        <dbReference type="SAM" id="SignalP"/>
    </source>
</evidence>
<organism evidence="2 3">
    <name type="scientific">Lysinibacillus odysseyi 34hs-1 = NBRC 100172</name>
    <dbReference type="NCBI Taxonomy" id="1220589"/>
    <lineage>
        <taxon>Bacteria</taxon>
        <taxon>Bacillati</taxon>
        <taxon>Bacillota</taxon>
        <taxon>Bacilli</taxon>
        <taxon>Bacillales</taxon>
        <taxon>Bacillaceae</taxon>
        <taxon>Lysinibacillus</taxon>
    </lineage>
</organism>